<keyword evidence="3" id="KW-1185">Reference proteome</keyword>
<proteinExistence type="predicted"/>
<evidence type="ECO:0000313" key="3">
    <source>
        <dbReference type="Proteomes" id="UP000326757"/>
    </source>
</evidence>
<keyword evidence="1" id="KW-1133">Transmembrane helix</keyword>
<accession>A0A5N6KB61</accession>
<evidence type="ECO:0000256" key="1">
    <source>
        <dbReference type="SAM" id="Phobius"/>
    </source>
</evidence>
<keyword evidence="1" id="KW-0812">Transmembrane</keyword>
<comment type="caution">
    <text evidence="2">The sequence shown here is derived from an EMBL/GenBank/DDBJ whole genome shotgun (WGS) entry which is preliminary data.</text>
</comment>
<protein>
    <submittedName>
        <fullName evidence="2">Uncharacterized protein</fullName>
    </submittedName>
</protein>
<gene>
    <name evidence="2" type="ORF">EYC80_000535</name>
</gene>
<keyword evidence="1" id="KW-0472">Membrane</keyword>
<feature type="transmembrane region" description="Helical" evidence="1">
    <location>
        <begin position="62"/>
        <end position="87"/>
    </location>
</feature>
<sequence>MLHREALSAGYQYILCGDRLIGNFTNRSASLCNYSIPPSLPVHVQLDRFSGLLNAISGPYCIVLYCISLSLIAGGFPIDFWVVRWLVRLDQG</sequence>
<dbReference type="EMBL" id="VIGI01000005">
    <property type="protein sequence ID" value="KAB8300352.1"/>
    <property type="molecule type" value="Genomic_DNA"/>
</dbReference>
<dbReference type="AlphaFoldDB" id="A0A5N6KB61"/>
<reference evidence="2 3" key="1">
    <citation type="submission" date="2019-06" db="EMBL/GenBank/DDBJ databases">
        <title>Genome Sequence of the Brown Rot Fungal Pathogen Monilinia laxa.</title>
        <authorList>
            <person name="De Miccolis Angelini R.M."/>
            <person name="Landi L."/>
            <person name="Abate D."/>
            <person name="Pollastro S."/>
            <person name="Romanazzi G."/>
            <person name="Faretra F."/>
        </authorList>
    </citation>
    <scope>NUCLEOTIDE SEQUENCE [LARGE SCALE GENOMIC DNA]</scope>
    <source>
        <strain evidence="2 3">Mlax316</strain>
    </source>
</reference>
<dbReference type="Proteomes" id="UP000326757">
    <property type="component" value="Unassembled WGS sequence"/>
</dbReference>
<organism evidence="2 3">
    <name type="scientific">Monilinia laxa</name>
    <name type="common">Brown rot fungus</name>
    <name type="synonym">Sclerotinia laxa</name>
    <dbReference type="NCBI Taxonomy" id="61186"/>
    <lineage>
        <taxon>Eukaryota</taxon>
        <taxon>Fungi</taxon>
        <taxon>Dikarya</taxon>
        <taxon>Ascomycota</taxon>
        <taxon>Pezizomycotina</taxon>
        <taxon>Leotiomycetes</taxon>
        <taxon>Helotiales</taxon>
        <taxon>Sclerotiniaceae</taxon>
        <taxon>Monilinia</taxon>
    </lineage>
</organism>
<name>A0A5N6KB61_MONLA</name>
<evidence type="ECO:0000313" key="2">
    <source>
        <dbReference type="EMBL" id="KAB8300352.1"/>
    </source>
</evidence>